<keyword evidence="1" id="KW-0547">Nucleotide-binding</keyword>
<evidence type="ECO:0000256" key="1">
    <source>
        <dbReference type="ARBA" id="ARBA00022741"/>
    </source>
</evidence>
<dbReference type="InterPro" id="IPR005225">
    <property type="entry name" value="Small_GTP-bd"/>
</dbReference>
<dbReference type="InterPro" id="IPR027417">
    <property type="entry name" value="P-loop_NTPase"/>
</dbReference>
<gene>
    <name evidence="3" type="ORF">RFI_26704</name>
</gene>
<dbReference type="GO" id="GO:0005525">
    <property type="term" value="F:GTP binding"/>
    <property type="evidence" value="ECO:0007669"/>
    <property type="project" value="InterPro"/>
</dbReference>
<evidence type="ECO:0000256" key="2">
    <source>
        <dbReference type="SAM" id="MobiDB-lite"/>
    </source>
</evidence>
<accession>X6M9J1</accession>
<dbReference type="OrthoDB" id="63533at2759"/>
<dbReference type="SUPFAM" id="SSF52540">
    <property type="entry name" value="P-loop containing nucleoside triphosphate hydrolases"/>
    <property type="match status" value="1"/>
</dbReference>
<sequence>MKQFILSNKHKVLQYYLDQEITLFVYVMFDLVNKFKCSKDILSAEHSQFVVNNTGSSNLLCVNPKKRAKGNLATKKIQIIMTTHDFKIVILGEGRVGKTSLLIRSIIEYFFCQRTTGLYVQNGFTELQQSTIQASFLKKKLNFGSTSVCLHIWDTAGQVRIARLYIRSKKKKEGKERKAIDGAVLVYDITDNASFDKVQRWVEELKIMAKRDIVIIMAANKQDMISNQRIDAAKAHSFASKIDAKLIGTSAKTGEGVETLFLELTKQILNQKKSSQNTSEISSQGSRRNKPNISVATSKTNPKKESCCMVI</sequence>
<dbReference type="FunFam" id="3.40.50.300:FF:001447">
    <property type="entry name" value="Ras-related protein Rab-1B"/>
    <property type="match status" value="1"/>
</dbReference>
<proteinExistence type="predicted"/>
<dbReference type="GO" id="GO:0003924">
    <property type="term" value="F:GTPase activity"/>
    <property type="evidence" value="ECO:0007669"/>
    <property type="project" value="InterPro"/>
</dbReference>
<dbReference type="InterPro" id="IPR001806">
    <property type="entry name" value="Small_GTPase"/>
</dbReference>
<organism evidence="3 4">
    <name type="scientific">Reticulomyxa filosa</name>
    <dbReference type="NCBI Taxonomy" id="46433"/>
    <lineage>
        <taxon>Eukaryota</taxon>
        <taxon>Sar</taxon>
        <taxon>Rhizaria</taxon>
        <taxon>Retaria</taxon>
        <taxon>Foraminifera</taxon>
        <taxon>Monothalamids</taxon>
        <taxon>Reticulomyxidae</taxon>
        <taxon>Reticulomyxa</taxon>
    </lineage>
</organism>
<dbReference type="PRINTS" id="PR00449">
    <property type="entry name" value="RASTRNSFRMNG"/>
</dbReference>
<dbReference type="Pfam" id="PF00071">
    <property type="entry name" value="Ras"/>
    <property type="match status" value="1"/>
</dbReference>
<dbReference type="PROSITE" id="PS51421">
    <property type="entry name" value="RAS"/>
    <property type="match status" value="1"/>
</dbReference>
<dbReference type="EMBL" id="ASPP01023263">
    <property type="protein sequence ID" value="ETO10673.1"/>
    <property type="molecule type" value="Genomic_DNA"/>
</dbReference>
<dbReference type="SMART" id="SM00174">
    <property type="entry name" value="RHO"/>
    <property type="match status" value="1"/>
</dbReference>
<dbReference type="Proteomes" id="UP000023152">
    <property type="component" value="Unassembled WGS sequence"/>
</dbReference>
<evidence type="ECO:0000313" key="4">
    <source>
        <dbReference type="Proteomes" id="UP000023152"/>
    </source>
</evidence>
<dbReference type="AlphaFoldDB" id="X6M9J1"/>
<dbReference type="SMART" id="SM00175">
    <property type="entry name" value="RAB"/>
    <property type="match status" value="1"/>
</dbReference>
<reference evidence="3 4" key="1">
    <citation type="journal article" date="2013" name="Curr. Biol.">
        <title>The Genome of the Foraminiferan Reticulomyxa filosa.</title>
        <authorList>
            <person name="Glockner G."/>
            <person name="Hulsmann N."/>
            <person name="Schleicher M."/>
            <person name="Noegel A.A."/>
            <person name="Eichinger L."/>
            <person name="Gallinger C."/>
            <person name="Pawlowski J."/>
            <person name="Sierra R."/>
            <person name="Euteneuer U."/>
            <person name="Pillet L."/>
            <person name="Moustafa A."/>
            <person name="Platzer M."/>
            <person name="Groth M."/>
            <person name="Szafranski K."/>
            <person name="Schliwa M."/>
        </authorList>
    </citation>
    <scope>NUCLEOTIDE SEQUENCE [LARGE SCALE GENOMIC DNA]</scope>
</reference>
<dbReference type="PROSITE" id="PS51419">
    <property type="entry name" value="RAB"/>
    <property type="match status" value="1"/>
</dbReference>
<protein>
    <submittedName>
        <fullName evidence="3">Rab21-family small GTPase</fullName>
    </submittedName>
</protein>
<feature type="compositionally biased region" description="Polar residues" evidence="2">
    <location>
        <begin position="273"/>
        <end position="300"/>
    </location>
</feature>
<dbReference type="Gene3D" id="3.40.50.300">
    <property type="entry name" value="P-loop containing nucleotide triphosphate hydrolases"/>
    <property type="match status" value="1"/>
</dbReference>
<keyword evidence="4" id="KW-1185">Reference proteome</keyword>
<evidence type="ECO:0000313" key="3">
    <source>
        <dbReference type="EMBL" id="ETO10673.1"/>
    </source>
</evidence>
<feature type="region of interest" description="Disordered" evidence="2">
    <location>
        <begin position="273"/>
        <end position="305"/>
    </location>
</feature>
<name>X6M9J1_RETFI</name>
<dbReference type="PANTHER" id="PTHR47978">
    <property type="match status" value="1"/>
</dbReference>
<dbReference type="NCBIfam" id="TIGR00231">
    <property type="entry name" value="small_GTP"/>
    <property type="match status" value="1"/>
</dbReference>
<comment type="caution">
    <text evidence="3">The sequence shown here is derived from an EMBL/GenBank/DDBJ whole genome shotgun (WGS) entry which is preliminary data.</text>
</comment>
<dbReference type="SMART" id="SM00173">
    <property type="entry name" value="RAS"/>
    <property type="match status" value="1"/>
</dbReference>